<feature type="domain" description="BED-type" evidence="5">
    <location>
        <begin position="62"/>
        <end position="124"/>
    </location>
</feature>
<organism evidence="6 7">
    <name type="scientific">Datura stramonium</name>
    <name type="common">Jimsonweed</name>
    <name type="synonym">Common thornapple</name>
    <dbReference type="NCBI Taxonomy" id="4076"/>
    <lineage>
        <taxon>Eukaryota</taxon>
        <taxon>Viridiplantae</taxon>
        <taxon>Streptophyta</taxon>
        <taxon>Embryophyta</taxon>
        <taxon>Tracheophyta</taxon>
        <taxon>Spermatophyta</taxon>
        <taxon>Magnoliopsida</taxon>
        <taxon>eudicotyledons</taxon>
        <taxon>Gunneridae</taxon>
        <taxon>Pentapetalae</taxon>
        <taxon>asterids</taxon>
        <taxon>lamiids</taxon>
        <taxon>Solanales</taxon>
        <taxon>Solanaceae</taxon>
        <taxon>Solanoideae</taxon>
        <taxon>Datureae</taxon>
        <taxon>Datura</taxon>
    </lineage>
</organism>
<protein>
    <recommendedName>
        <fullName evidence="5">BED-type domain-containing protein</fullName>
    </recommendedName>
</protein>
<evidence type="ECO:0000313" key="7">
    <source>
        <dbReference type="Proteomes" id="UP000823775"/>
    </source>
</evidence>
<dbReference type="PANTHER" id="PTHR34396:SF27">
    <property type="entry name" value="OS08G0208700 PROTEIN"/>
    <property type="match status" value="1"/>
</dbReference>
<sequence length="124" mass="14487">MQPRSGVWDHFDKVVENGIGRAKCKYCKNTYAANSSKNGTTSLKQHLDRCKAQRSSSMMPPKFSSHVWKYFEVVQNNEEGRKARCLRCGVIYNCDPKWYGTAHLKKHVEKCLERSLYQENRIRI</sequence>
<dbReference type="InterPro" id="IPR003656">
    <property type="entry name" value="Znf_BED"/>
</dbReference>
<proteinExistence type="predicted"/>
<dbReference type="SUPFAM" id="SSF57667">
    <property type="entry name" value="beta-beta-alpha zinc fingers"/>
    <property type="match status" value="2"/>
</dbReference>
<evidence type="ECO:0000256" key="3">
    <source>
        <dbReference type="ARBA" id="ARBA00022833"/>
    </source>
</evidence>
<evidence type="ECO:0000256" key="4">
    <source>
        <dbReference type="PROSITE-ProRule" id="PRU00027"/>
    </source>
</evidence>
<dbReference type="SMART" id="SM00614">
    <property type="entry name" value="ZnF_BED"/>
    <property type="match status" value="2"/>
</dbReference>
<evidence type="ECO:0000313" key="6">
    <source>
        <dbReference type="EMBL" id="MCD9560800.1"/>
    </source>
</evidence>
<keyword evidence="3" id="KW-0862">Zinc</keyword>
<name>A0ABS8UQ76_DATST</name>
<dbReference type="EMBL" id="JACEIK010002380">
    <property type="protein sequence ID" value="MCD9560800.1"/>
    <property type="molecule type" value="Genomic_DNA"/>
</dbReference>
<evidence type="ECO:0000256" key="2">
    <source>
        <dbReference type="ARBA" id="ARBA00022771"/>
    </source>
</evidence>
<dbReference type="InterPro" id="IPR053031">
    <property type="entry name" value="Cuticle_assoc_protein"/>
</dbReference>
<keyword evidence="2 4" id="KW-0863">Zinc-finger</keyword>
<reference evidence="6 7" key="1">
    <citation type="journal article" date="2021" name="BMC Genomics">
        <title>Datura genome reveals duplications of psychoactive alkaloid biosynthetic genes and high mutation rate following tissue culture.</title>
        <authorList>
            <person name="Rajewski A."/>
            <person name="Carter-House D."/>
            <person name="Stajich J."/>
            <person name="Litt A."/>
        </authorList>
    </citation>
    <scope>NUCLEOTIDE SEQUENCE [LARGE SCALE GENOMIC DNA]</scope>
    <source>
        <strain evidence="6">AR-01</strain>
    </source>
</reference>
<dbReference type="Proteomes" id="UP000823775">
    <property type="component" value="Unassembled WGS sequence"/>
</dbReference>
<feature type="domain" description="BED-type" evidence="5">
    <location>
        <begin position="2"/>
        <end position="57"/>
    </location>
</feature>
<evidence type="ECO:0000259" key="5">
    <source>
        <dbReference type="PROSITE" id="PS50808"/>
    </source>
</evidence>
<keyword evidence="7" id="KW-1185">Reference proteome</keyword>
<comment type="caution">
    <text evidence="6">The sequence shown here is derived from an EMBL/GenBank/DDBJ whole genome shotgun (WGS) entry which is preliminary data.</text>
</comment>
<dbReference type="PANTHER" id="PTHR34396">
    <property type="entry name" value="OS03G0264950 PROTEIN-RELATED"/>
    <property type="match status" value="1"/>
</dbReference>
<dbReference type="PROSITE" id="PS50808">
    <property type="entry name" value="ZF_BED"/>
    <property type="match status" value="2"/>
</dbReference>
<accession>A0ABS8UQ76</accession>
<evidence type="ECO:0000256" key="1">
    <source>
        <dbReference type="ARBA" id="ARBA00022723"/>
    </source>
</evidence>
<keyword evidence="1" id="KW-0479">Metal-binding</keyword>
<dbReference type="InterPro" id="IPR036236">
    <property type="entry name" value="Znf_C2H2_sf"/>
</dbReference>
<dbReference type="Pfam" id="PF02892">
    <property type="entry name" value="zf-BED"/>
    <property type="match status" value="1"/>
</dbReference>
<gene>
    <name evidence="6" type="ORF">HAX54_019601</name>
</gene>